<dbReference type="AlphaFoldDB" id="A0A1E5R2F3"/>
<dbReference type="InParanoid" id="A0A1E5R2F3"/>
<dbReference type="Pfam" id="PF07957">
    <property type="entry name" value="DUF3294"/>
    <property type="match status" value="1"/>
</dbReference>
<evidence type="ECO:0000313" key="1">
    <source>
        <dbReference type="EMBL" id="OEJ81085.1"/>
    </source>
</evidence>
<accession>A0A1E5R2F3</accession>
<protein>
    <submittedName>
        <fullName evidence="1">Uncharacterized protein MRP8</fullName>
    </submittedName>
</protein>
<name>A0A1E5R2F3_9ASCO</name>
<evidence type="ECO:0000313" key="2">
    <source>
        <dbReference type="Proteomes" id="UP000095728"/>
    </source>
</evidence>
<gene>
    <name evidence="1" type="ORF">AWRI3579_g3884</name>
</gene>
<organism evidence="1 2">
    <name type="scientific">Hanseniaspora osmophila</name>
    <dbReference type="NCBI Taxonomy" id="56408"/>
    <lineage>
        <taxon>Eukaryota</taxon>
        <taxon>Fungi</taxon>
        <taxon>Dikarya</taxon>
        <taxon>Ascomycota</taxon>
        <taxon>Saccharomycotina</taxon>
        <taxon>Saccharomycetes</taxon>
        <taxon>Saccharomycodales</taxon>
        <taxon>Saccharomycodaceae</taxon>
        <taxon>Hanseniaspora</taxon>
    </lineage>
</organism>
<reference evidence="2" key="1">
    <citation type="journal article" date="2016" name="Genome Announc.">
        <title>Genome sequences of three species of Hanseniaspora isolated from spontaneous wine fermentations.</title>
        <authorList>
            <person name="Sternes P.R."/>
            <person name="Lee D."/>
            <person name="Kutyna D.R."/>
            <person name="Borneman A.R."/>
        </authorList>
    </citation>
    <scope>NUCLEOTIDE SEQUENCE [LARGE SCALE GENOMIC DNA]</scope>
    <source>
        <strain evidence="2">AWRI3579</strain>
    </source>
</reference>
<keyword evidence="2" id="KW-1185">Reference proteome</keyword>
<dbReference type="Proteomes" id="UP000095728">
    <property type="component" value="Unassembled WGS sequence"/>
</dbReference>
<dbReference type="FunCoup" id="A0A1E5R2F3">
    <property type="interactions" value="171"/>
</dbReference>
<dbReference type="OrthoDB" id="4076200at2759"/>
<sequence>MSSNKEFEHLQEQIKELQLLVQKQNKVISKTGQQLIEFQVKSQKQAFHSLPDPLKKSHSTLDPSEFASNEDLVQLVGELQLQLDALEKRNILRIVNSAKTEDEDIIAPLTNQDGEEPSKETKFPTTLKNFKQLTDVDLYRLAKFYELVPAADSETEKLDDYLAGKIEDYNITEDVSEPAIKKEMEKNFTSSSDLDDLFNELARYLGLRVRKGDSAW</sequence>
<proteinExistence type="predicted"/>
<dbReference type="InterPro" id="IPR012917">
    <property type="entry name" value="DUF3294"/>
</dbReference>
<dbReference type="STRING" id="56408.A0A1E5R2F3"/>
<dbReference type="EMBL" id="LPNM01000011">
    <property type="protein sequence ID" value="OEJ81085.1"/>
    <property type="molecule type" value="Genomic_DNA"/>
</dbReference>
<comment type="caution">
    <text evidence="1">The sequence shown here is derived from an EMBL/GenBank/DDBJ whole genome shotgun (WGS) entry which is preliminary data.</text>
</comment>